<keyword evidence="4" id="KW-1185">Reference proteome</keyword>
<organism evidence="3 4">
    <name type="scientific">Leucobacter komagatae</name>
    <dbReference type="NCBI Taxonomy" id="55969"/>
    <lineage>
        <taxon>Bacteria</taxon>
        <taxon>Bacillati</taxon>
        <taxon>Actinomycetota</taxon>
        <taxon>Actinomycetes</taxon>
        <taxon>Micrococcales</taxon>
        <taxon>Microbacteriaceae</taxon>
        <taxon>Leucobacter</taxon>
    </lineage>
</organism>
<reference evidence="3 4" key="1">
    <citation type="submission" date="2019-06" db="EMBL/GenBank/DDBJ databases">
        <title>Sequencing the genomes of 1000 actinobacteria strains.</title>
        <authorList>
            <person name="Klenk H.-P."/>
        </authorList>
    </citation>
    <scope>NUCLEOTIDE SEQUENCE [LARGE SCALE GENOMIC DNA]</scope>
    <source>
        <strain evidence="3 4">DSM 8803</strain>
    </source>
</reference>
<keyword evidence="1" id="KW-1133">Transmembrane helix</keyword>
<keyword evidence="1" id="KW-0812">Transmembrane</keyword>
<feature type="transmembrane region" description="Helical" evidence="1">
    <location>
        <begin position="49"/>
        <end position="69"/>
    </location>
</feature>
<keyword evidence="1" id="KW-0472">Membrane</keyword>
<proteinExistence type="predicted"/>
<feature type="transmembrane region" description="Helical" evidence="1">
    <location>
        <begin position="107"/>
        <end position="126"/>
    </location>
</feature>
<dbReference type="OrthoDB" id="4991505at2"/>
<gene>
    <name evidence="3" type="ORF">FB468_0007</name>
    <name evidence="2" type="ORF">FB468_2999</name>
</gene>
<sequence>MVTNMRSRSAWVVLAAALAVELVLGLALVVTMIPTFPAAGPEREALAPLWISLLLSVIISCVWVAITLLGSLRRQGSWVRGSAVTIHVLMFAAALGVFQGILGTPAIGALLLVLAVAGFAAAILVGKPAQGAPQPS</sequence>
<evidence type="ECO:0000313" key="4">
    <source>
        <dbReference type="Proteomes" id="UP000319094"/>
    </source>
</evidence>
<dbReference type="AlphaFoldDB" id="A0A542Y1R8"/>
<dbReference type="Proteomes" id="UP000319094">
    <property type="component" value="Unassembled WGS sequence"/>
</dbReference>
<evidence type="ECO:0000256" key="1">
    <source>
        <dbReference type="SAM" id="Phobius"/>
    </source>
</evidence>
<comment type="caution">
    <text evidence="3">The sequence shown here is derived from an EMBL/GenBank/DDBJ whole genome shotgun (WGS) entry which is preliminary data.</text>
</comment>
<evidence type="ECO:0000313" key="3">
    <source>
        <dbReference type="EMBL" id="TQL42027.1"/>
    </source>
</evidence>
<name>A0A542Y1R8_9MICO</name>
<evidence type="ECO:0000313" key="2">
    <source>
        <dbReference type="EMBL" id="TQL40478.1"/>
    </source>
</evidence>
<protein>
    <recommendedName>
        <fullName evidence="5">Integral membrane protein</fullName>
    </recommendedName>
</protein>
<evidence type="ECO:0008006" key="5">
    <source>
        <dbReference type="Google" id="ProtNLM"/>
    </source>
</evidence>
<dbReference type="EMBL" id="VFON01000002">
    <property type="protein sequence ID" value="TQL40478.1"/>
    <property type="molecule type" value="Genomic_DNA"/>
</dbReference>
<dbReference type="EMBL" id="VFON01000001">
    <property type="protein sequence ID" value="TQL42027.1"/>
    <property type="molecule type" value="Genomic_DNA"/>
</dbReference>
<accession>A0A542Y1R8</accession>
<feature type="transmembrane region" description="Helical" evidence="1">
    <location>
        <begin position="81"/>
        <end position="101"/>
    </location>
</feature>